<dbReference type="AlphaFoldDB" id="A0A398BT30"/>
<keyword evidence="1" id="KW-0808">Transferase</keyword>
<dbReference type="Proteomes" id="UP000266649">
    <property type="component" value="Unassembled WGS sequence"/>
</dbReference>
<evidence type="ECO:0000313" key="1">
    <source>
        <dbReference type="EMBL" id="RID92677.1"/>
    </source>
</evidence>
<gene>
    <name evidence="1" type="ORF">D2N39_07935</name>
</gene>
<proteinExistence type="predicted"/>
<reference evidence="1 2" key="1">
    <citation type="submission" date="2018-09" db="EMBL/GenBank/DDBJ databases">
        <title>Gemmobacter lutimaris sp. nov., a marine bacterium isolated from tidal flat.</title>
        <authorList>
            <person name="Lee D.W."/>
            <person name="Yoo Y."/>
            <person name="Kim J.-J."/>
            <person name="Kim B.S."/>
        </authorList>
    </citation>
    <scope>NUCLEOTIDE SEQUENCE [LARGE SCALE GENOMIC DNA]</scope>
    <source>
        <strain evidence="1 2">YJ-T1-11</strain>
    </source>
</reference>
<dbReference type="Gene3D" id="3.40.50.2000">
    <property type="entry name" value="Glycogen Phosphorylase B"/>
    <property type="match status" value="2"/>
</dbReference>
<evidence type="ECO:0000313" key="2">
    <source>
        <dbReference type="Proteomes" id="UP000266649"/>
    </source>
</evidence>
<dbReference type="SUPFAM" id="SSF53756">
    <property type="entry name" value="UDP-Glycosyltransferase/glycogen phosphorylase"/>
    <property type="match status" value="1"/>
</dbReference>
<dbReference type="EMBL" id="QXXQ01000003">
    <property type="protein sequence ID" value="RID92677.1"/>
    <property type="molecule type" value="Genomic_DNA"/>
</dbReference>
<keyword evidence="2" id="KW-1185">Reference proteome</keyword>
<dbReference type="PANTHER" id="PTHR45947:SF15">
    <property type="entry name" value="TEICHURONIC ACID BIOSYNTHESIS GLYCOSYLTRANSFERASE TUAC-RELATED"/>
    <property type="match status" value="1"/>
</dbReference>
<dbReference type="PANTHER" id="PTHR45947">
    <property type="entry name" value="SULFOQUINOVOSYL TRANSFERASE SQD2"/>
    <property type="match status" value="1"/>
</dbReference>
<protein>
    <submittedName>
        <fullName evidence="1">Colanic acid biosynthesis glycosyltransferase WcaL</fullName>
    </submittedName>
</protein>
<comment type="caution">
    <text evidence="1">The sequence shown here is derived from an EMBL/GenBank/DDBJ whole genome shotgun (WGS) entry which is preliminary data.</text>
</comment>
<dbReference type="GO" id="GO:0016757">
    <property type="term" value="F:glycosyltransferase activity"/>
    <property type="evidence" value="ECO:0007669"/>
    <property type="project" value="TreeGrafter"/>
</dbReference>
<accession>A0A398BT30</accession>
<dbReference type="Pfam" id="PF13692">
    <property type="entry name" value="Glyco_trans_1_4"/>
    <property type="match status" value="1"/>
</dbReference>
<dbReference type="InterPro" id="IPR050194">
    <property type="entry name" value="Glycosyltransferase_grp1"/>
</dbReference>
<dbReference type="OrthoDB" id="9790710at2"/>
<name>A0A398BT30_9RHOB</name>
<organism evidence="1 2">
    <name type="scientific">Gemmobacter lutimaris</name>
    <dbReference type="NCBI Taxonomy" id="2306023"/>
    <lineage>
        <taxon>Bacteria</taxon>
        <taxon>Pseudomonadati</taxon>
        <taxon>Pseudomonadota</taxon>
        <taxon>Alphaproteobacteria</taxon>
        <taxon>Rhodobacterales</taxon>
        <taxon>Paracoccaceae</taxon>
        <taxon>Gemmobacter</taxon>
    </lineage>
</organism>
<dbReference type="RefSeq" id="WP_119134229.1">
    <property type="nucleotide sequence ID" value="NZ_QXXQ01000003.1"/>
</dbReference>
<sequence>MKIAYLVNTYPRASHTFIRREIQALERLGFTVHRFAMRSDRAMLNDPDDKAEDLRTEHVLERGKLSLLAAALGWMLRHPFRAAQAVSAALRMGARACTRNKHLVYLIEAAFLAGRCKDLGIAHLHAHFGTNPATVAHLCRLLGGPRWSFTTHGPEEFDAPVALSLGEKVAGAEFAVAVSSFGRSQLCRWAALEHWPKIKVVHCGIETRHFPAPAPIPPKLRLVAIGRFFEQKGFPLLIEAVAQAARQHPGLHLTLVGDGELRGEIEARIESLTLRRHVTLSGWKTGAQVREELAAAQALILPSFAEGLPVVAMEAMAAGRPVIATAIAGLPELVTPDTGWLVPAGDVGALVSAIGTLAETPPERLASMGVAARYRVFARHNVDTEAGRLALLIRGVTNG</sequence>